<dbReference type="AlphaFoldDB" id="A0A6A6K067"/>
<reference evidence="3" key="1">
    <citation type="journal article" date="2020" name="Stud. Mycol.">
        <title>101 Dothideomycetes genomes: a test case for predicting lifestyles and emergence of pathogens.</title>
        <authorList>
            <person name="Haridas S."/>
            <person name="Albert R."/>
            <person name="Binder M."/>
            <person name="Bloem J."/>
            <person name="Labutti K."/>
            <person name="Salamov A."/>
            <person name="Andreopoulos B."/>
            <person name="Baker S."/>
            <person name="Barry K."/>
            <person name="Bills G."/>
            <person name="Bluhm B."/>
            <person name="Cannon C."/>
            <person name="Castanera R."/>
            <person name="Culley D."/>
            <person name="Daum C."/>
            <person name="Ezra D."/>
            <person name="Gonzalez J."/>
            <person name="Henrissat B."/>
            <person name="Kuo A."/>
            <person name="Liang C."/>
            <person name="Lipzen A."/>
            <person name="Lutzoni F."/>
            <person name="Magnuson J."/>
            <person name="Mondo S."/>
            <person name="Nolan M."/>
            <person name="Ohm R."/>
            <person name="Pangilinan J."/>
            <person name="Park H.-J."/>
            <person name="Ramirez L."/>
            <person name="Alfaro M."/>
            <person name="Sun H."/>
            <person name="Tritt A."/>
            <person name="Yoshinaga Y."/>
            <person name="Zwiers L.-H."/>
            <person name="Turgeon B."/>
            <person name="Goodwin S."/>
            <person name="Spatafora J."/>
            <person name="Crous P."/>
            <person name="Grigoriev I."/>
        </authorList>
    </citation>
    <scope>NUCLEOTIDE SEQUENCE</scope>
    <source>
        <strain evidence="3">CBS 379.55</strain>
    </source>
</reference>
<name>A0A6A6K067_WESOR</name>
<evidence type="ECO:0000256" key="1">
    <source>
        <dbReference type="SAM" id="MobiDB-lite"/>
    </source>
</evidence>
<feature type="chain" id="PRO_5025472371" evidence="2">
    <location>
        <begin position="28"/>
        <end position="154"/>
    </location>
</feature>
<organism evidence="3 4">
    <name type="scientific">Westerdykella ornata</name>
    <dbReference type="NCBI Taxonomy" id="318751"/>
    <lineage>
        <taxon>Eukaryota</taxon>
        <taxon>Fungi</taxon>
        <taxon>Dikarya</taxon>
        <taxon>Ascomycota</taxon>
        <taxon>Pezizomycotina</taxon>
        <taxon>Dothideomycetes</taxon>
        <taxon>Pleosporomycetidae</taxon>
        <taxon>Pleosporales</taxon>
        <taxon>Sporormiaceae</taxon>
        <taxon>Westerdykella</taxon>
    </lineage>
</organism>
<evidence type="ECO:0000313" key="3">
    <source>
        <dbReference type="EMBL" id="KAF2281436.1"/>
    </source>
</evidence>
<dbReference type="GeneID" id="54553736"/>
<dbReference type="EMBL" id="ML986484">
    <property type="protein sequence ID" value="KAF2281436.1"/>
    <property type="molecule type" value="Genomic_DNA"/>
</dbReference>
<keyword evidence="4" id="KW-1185">Reference proteome</keyword>
<dbReference type="OrthoDB" id="2910287at2759"/>
<protein>
    <submittedName>
        <fullName evidence="3">Uncharacterized protein</fullName>
    </submittedName>
</protein>
<dbReference type="Proteomes" id="UP000800097">
    <property type="component" value="Unassembled WGS sequence"/>
</dbReference>
<proteinExistence type="predicted"/>
<feature type="signal peptide" evidence="2">
    <location>
        <begin position="1"/>
        <end position="27"/>
    </location>
</feature>
<feature type="region of interest" description="Disordered" evidence="1">
    <location>
        <begin position="35"/>
        <end position="58"/>
    </location>
</feature>
<dbReference type="RefSeq" id="XP_033658973.1">
    <property type="nucleotide sequence ID" value="XM_033800561.1"/>
</dbReference>
<evidence type="ECO:0000313" key="4">
    <source>
        <dbReference type="Proteomes" id="UP000800097"/>
    </source>
</evidence>
<sequence length="154" mass="16406">MQSTHPAHILSILLTTLLTLLATIVSGVPAPAPDPELQATEAAVPSPPGPAVYPPTPTLDDKDQGVCDRAGIYICRNPNFSPPCTHQTFCLGSSDSSCTRLDGKALSIGPDPGITCLFYRNGVCRNFGDGVLRLRYPGIAKVQGRFFSFLCFRG</sequence>
<gene>
    <name evidence="3" type="ORF">EI97DRAFT_454629</name>
</gene>
<feature type="compositionally biased region" description="Pro residues" evidence="1">
    <location>
        <begin position="45"/>
        <end position="57"/>
    </location>
</feature>
<evidence type="ECO:0000256" key="2">
    <source>
        <dbReference type="SAM" id="SignalP"/>
    </source>
</evidence>
<keyword evidence="2" id="KW-0732">Signal</keyword>
<accession>A0A6A6K067</accession>